<gene>
    <name evidence="12" type="primary">hepT</name>
    <name evidence="12" type="ORF">J5Y03_03310</name>
</gene>
<evidence type="ECO:0000256" key="6">
    <source>
        <dbReference type="ARBA" id="ARBA00050780"/>
    </source>
</evidence>
<dbReference type="AlphaFoldDB" id="A0A940NH73"/>
<organism evidence="12 13">
    <name type="scientific">Gottfriedia endophytica</name>
    <dbReference type="NCBI Taxonomy" id="2820819"/>
    <lineage>
        <taxon>Bacteria</taxon>
        <taxon>Bacillati</taxon>
        <taxon>Bacillota</taxon>
        <taxon>Bacilli</taxon>
        <taxon>Bacillales</taxon>
        <taxon>Bacillaceae</taxon>
        <taxon>Gottfriedia</taxon>
    </lineage>
</organism>
<dbReference type="GO" id="GO:0046872">
    <property type="term" value="F:metal ion binding"/>
    <property type="evidence" value="ECO:0007669"/>
    <property type="project" value="UniProtKB-KW"/>
</dbReference>
<comment type="catalytic activity">
    <reaction evidence="6">
        <text>4 isopentenyl diphosphate + (2E,6E)-farnesyl diphosphate = all-trans-heptaprenyl diphosphate + 4 diphosphate</text>
        <dbReference type="Rhea" id="RHEA:27794"/>
        <dbReference type="ChEBI" id="CHEBI:33019"/>
        <dbReference type="ChEBI" id="CHEBI:58206"/>
        <dbReference type="ChEBI" id="CHEBI:128769"/>
        <dbReference type="ChEBI" id="CHEBI:175763"/>
        <dbReference type="EC" id="2.5.1.30"/>
    </reaction>
</comment>
<evidence type="ECO:0000256" key="8">
    <source>
        <dbReference type="ARBA" id="ARBA00065985"/>
    </source>
</evidence>
<evidence type="ECO:0000256" key="7">
    <source>
        <dbReference type="ARBA" id="ARBA00055604"/>
    </source>
</evidence>
<dbReference type="PROSITE" id="PS00723">
    <property type="entry name" value="POLYPRENYL_SYNTHASE_1"/>
    <property type="match status" value="1"/>
</dbReference>
<keyword evidence="3 11" id="KW-0808">Transferase</keyword>
<dbReference type="EMBL" id="JAGIYQ010000002">
    <property type="protein sequence ID" value="MBP0724210.1"/>
    <property type="molecule type" value="Genomic_DNA"/>
</dbReference>
<dbReference type="Proteomes" id="UP000682134">
    <property type="component" value="Unassembled WGS sequence"/>
</dbReference>
<protein>
    <recommendedName>
        <fullName evidence="10">Heptaprenyl diphosphate synthase component 2</fullName>
        <ecNumber evidence="9">2.5.1.30</ecNumber>
    </recommendedName>
</protein>
<dbReference type="InterPro" id="IPR008949">
    <property type="entry name" value="Isoprenoid_synthase_dom_sf"/>
</dbReference>
<dbReference type="Pfam" id="PF00348">
    <property type="entry name" value="polyprenyl_synt"/>
    <property type="match status" value="1"/>
</dbReference>
<comment type="function">
    <text evidence="7">Supplies heptaprenyl diphosphate, the precursor for the side chain of the isoprenoid quinone menaquinone-7 (MQ-7).</text>
</comment>
<name>A0A940NH73_9BACI</name>
<sequence length="320" mass="36166">MKVKWKYSYLKKDMDAIEHTLRQLVTTEQPILHAASLKLLEAGGKRFRPVFVILGAKFGKYQLQSIKNVAATLELIHMASLVHDDVIDEAKLRRGKETINEEHGNKIAMYAGDFLFARALESMSEIEESKAHQRLADTILEVCLGEIEQIKDKYNFKQNLRCYLRRIKRKTALLISASCEIGAIASGAELKFQTVLKKYGYYLGMSYQIMDDILDFTSSDKELGKPAGSDLLQGNITLPVLFAMENPTLHEKIIKVNENTSVEYMKSLIEDIKKSGSIDRARDISDRYLDKALSSIKDLPKGEAKSMLITIAKNIGKRKS</sequence>
<comment type="caution">
    <text evidence="12">The sequence shown here is derived from an EMBL/GenBank/DDBJ whole genome shotgun (WGS) entry which is preliminary data.</text>
</comment>
<dbReference type="EC" id="2.5.1.30" evidence="9"/>
<keyword evidence="13" id="KW-1185">Reference proteome</keyword>
<dbReference type="PANTHER" id="PTHR12001:SF69">
    <property type="entry name" value="ALL TRANS-POLYPRENYL-DIPHOSPHATE SYNTHASE PDSS1"/>
    <property type="match status" value="1"/>
</dbReference>
<keyword evidence="5" id="KW-0460">Magnesium</keyword>
<dbReference type="Gene3D" id="1.10.600.10">
    <property type="entry name" value="Farnesyl Diphosphate Synthase"/>
    <property type="match status" value="1"/>
</dbReference>
<dbReference type="InterPro" id="IPR033749">
    <property type="entry name" value="Polyprenyl_synt_CS"/>
</dbReference>
<accession>A0A940NH73</accession>
<evidence type="ECO:0000256" key="3">
    <source>
        <dbReference type="ARBA" id="ARBA00022679"/>
    </source>
</evidence>
<dbReference type="NCBIfam" id="TIGR02748">
    <property type="entry name" value="GerC3_HepT"/>
    <property type="match status" value="1"/>
</dbReference>
<comment type="cofactor">
    <cofactor evidence="1">
        <name>Mg(2+)</name>
        <dbReference type="ChEBI" id="CHEBI:18420"/>
    </cofactor>
</comment>
<comment type="similarity">
    <text evidence="2 11">Belongs to the FPP/GGPP synthase family.</text>
</comment>
<evidence type="ECO:0000256" key="9">
    <source>
        <dbReference type="ARBA" id="ARBA00066444"/>
    </source>
</evidence>
<evidence type="ECO:0000256" key="11">
    <source>
        <dbReference type="RuleBase" id="RU004466"/>
    </source>
</evidence>
<dbReference type="InterPro" id="IPR014119">
    <property type="entry name" value="GerC3_HepT"/>
</dbReference>
<evidence type="ECO:0000256" key="2">
    <source>
        <dbReference type="ARBA" id="ARBA00006706"/>
    </source>
</evidence>
<dbReference type="SUPFAM" id="SSF48576">
    <property type="entry name" value="Terpenoid synthases"/>
    <property type="match status" value="1"/>
</dbReference>
<evidence type="ECO:0000256" key="4">
    <source>
        <dbReference type="ARBA" id="ARBA00022723"/>
    </source>
</evidence>
<dbReference type="SFLD" id="SFLDS00005">
    <property type="entry name" value="Isoprenoid_Synthase_Type_I"/>
    <property type="match status" value="1"/>
</dbReference>
<dbReference type="PROSITE" id="PS00444">
    <property type="entry name" value="POLYPRENYL_SYNTHASE_2"/>
    <property type="match status" value="1"/>
</dbReference>
<dbReference type="GO" id="GO:0008299">
    <property type="term" value="P:isoprenoid biosynthetic process"/>
    <property type="evidence" value="ECO:0007669"/>
    <property type="project" value="InterPro"/>
</dbReference>
<dbReference type="InterPro" id="IPR000092">
    <property type="entry name" value="Polyprenyl_synt"/>
</dbReference>
<evidence type="ECO:0000256" key="5">
    <source>
        <dbReference type="ARBA" id="ARBA00022842"/>
    </source>
</evidence>
<dbReference type="PANTHER" id="PTHR12001">
    <property type="entry name" value="GERANYLGERANYL PYROPHOSPHATE SYNTHASE"/>
    <property type="match status" value="1"/>
</dbReference>
<evidence type="ECO:0000256" key="1">
    <source>
        <dbReference type="ARBA" id="ARBA00001946"/>
    </source>
</evidence>
<evidence type="ECO:0000256" key="10">
    <source>
        <dbReference type="ARBA" id="ARBA00070472"/>
    </source>
</evidence>
<dbReference type="CDD" id="cd00685">
    <property type="entry name" value="Trans_IPPS_HT"/>
    <property type="match status" value="1"/>
</dbReference>
<comment type="subunit">
    <text evidence="8">Heterodimer of component I and II.</text>
</comment>
<proteinExistence type="inferred from homology"/>
<keyword evidence="4" id="KW-0479">Metal-binding</keyword>
<evidence type="ECO:0000313" key="13">
    <source>
        <dbReference type="Proteomes" id="UP000682134"/>
    </source>
</evidence>
<dbReference type="GO" id="GO:0000010">
    <property type="term" value="F:heptaprenyl diphosphate synthase activity"/>
    <property type="evidence" value="ECO:0007669"/>
    <property type="project" value="UniProtKB-EC"/>
</dbReference>
<evidence type="ECO:0000313" key="12">
    <source>
        <dbReference type="EMBL" id="MBP0724210.1"/>
    </source>
</evidence>
<dbReference type="RefSeq" id="WP_209402505.1">
    <property type="nucleotide sequence ID" value="NZ_JAGIYQ010000002.1"/>
</dbReference>
<reference evidence="12" key="1">
    <citation type="submission" date="2021-04" db="EMBL/GenBank/DDBJ databases">
        <title>Genome seq and assembly of Bacillus sp.</title>
        <authorList>
            <person name="Chhetri G."/>
        </authorList>
    </citation>
    <scope>NUCLEOTIDE SEQUENCE</scope>
    <source>
        <strain evidence="12">RG28</strain>
    </source>
</reference>
<dbReference type="FunFam" id="1.10.600.10:FF:000014">
    <property type="entry name" value="Heptaprenyl diphosphate synthase component II"/>
    <property type="match status" value="1"/>
</dbReference>